<reference evidence="1 2" key="1">
    <citation type="submission" date="2015-10" db="EMBL/GenBank/DDBJ databases">
        <authorList>
            <person name="Ju K.-S."/>
            <person name="Doroghazi J.R."/>
            <person name="Metcalf W.W."/>
        </authorList>
    </citation>
    <scope>NUCLEOTIDE SEQUENCE [LARGE SCALE GENOMIC DNA]</scope>
    <source>
        <strain evidence="1 2">NRRL B-24793</strain>
    </source>
</reference>
<evidence type="ECO:0000313" key="1">
    <source>
        <dbReference type="EMBL" id="KUJ43844.1"/>
    </source>
</evidence>
<gene>
    <name evidence="1" type="ORF">ADL17_11275</name>
</gene>
<proteinExistence type="predicted"/>
<organism evidence="1 2">
    <name type="scientific">Micromonospora maris</name>
    <dbReference type="NCBI Taxonomy" id="1003110"/>
    <lineage>
        <taxon>Bacteria</taxon>
        <taxon>Bacillati</taxon>
        <taxon>Actinomycetota</taxon>
        <taxon>Actinomycetes</taxon>
        <taxon>Micromonosporales</taxon>
        <taxon>Micromonosporaceae</taxon>
        <taxon>Micromonospora</taxon>
    </lineage>
</organism>
<comment type="caution">
    <text evidence="1">The sequence shown here is derived from an EMBL/GenBank/DDBJ whole genome shotgun (WGS) entry which is preliminary data.</text>
</comment>
<dbReference type="EMBL" id="LMWI01000002">
    <property type="protein sequence ID" value="KUJ43844.1"/>
    <property type="molecule type" value="Genomic_DNA"/>
</dbReference>
<accession>A0A9X0HZ66</accession>
<keyword evidence="2" id="KW-1185">Reference proteome</keyword>
<protein>
    <submittedName>
        <fullName evidence="1">Uncharacterized protein</fullName>
    </submittedName>
</protein>
<sequence>MSAVSEIGDAVAALQPQPRGNRWSSLSYCVLDAVWSLNTRYYSVVVPLVERVAAAFGDTKPTTHVLQTDPVPLPMLLARYPDARTLTNDTNAQLTSSRGGILRSEAVLRYARILVEHEISDLAAAQDLLAGPDGRWRNIDASLSAVPGDGRFGIRRGYLWMLCGNDDLVKPDRMVLRWLSRLRPGVGADEARRLLTEVAAELTDRLGRPVTPWMVDHAIWLEERAR</sequence>
<name>A0A9X0HZ66_9ACTN</name>
<dbReference type="AlphaFoldDB" id="A0A9X0HZ66"/>
<evidence type="ECO:0000313" key="2">
    <source>
        <dbReference type="Proteomes" id="UP000053246"/>
    </source>
</evidence>
<dbReference type="Proteomes" id="UP000053246">
    <property type="component" value="Unassembled WGS sequence"/>
</dbReference>